<sequence>MLSNQILCSFILCRKLARNLTNQSSHLHTNCNQKGKRGRSQFLLKKKKNRLSPLDYNSEHAPNQLVKFHTSR</sequence>
<feature type="region of interest" description="Disordered" evidence="1">
    <location>
        <begin position="50"/>
        <end position="72"/>
    </location>
</feature>
<evidence type="ECO:0000256" key="1">
    <source>
        <dbReference type="SAM" id="MobiDB-lite"/>
    </source>
</evidence>
<protein>
    <submittedName>
        <fullName evidence="2">Uncharacterized protein</fullName>
    </submittedName>
</protein>
<organism evidence="2">
    <name type="scientific">Eucalyptus grandis</name>
    <name type="common">Flooded gum</name>
    <dbReference type="NCBI Taxonomy" id="71139"/>
    <lineage>
        <taxon>Eukaryota</taxon>
        <taxon>Viridiplantae</taxon>
        <taxon>Streptophyta</taxon>
        <taxon>Embryophyta</taxon>
        <taxon>Tracheophyta</taxon>
        <taxon>Spermatophyta</taxon>
        <taxon>Magnoliopsida</taxon>
        <taxon>eudicotyledons</taxon>
        <taxon>Gunneridae</taxon>
        <taxon>Pentapetalae</taxon>
        <taxon>rosids</taxon>
        <taxon>malvids</taxon>
        <taxon>Myrtales</taxon>
        <taxon>Myrtaceae</taxon>
        <taxon>Myrtoideae</taxon>
        <taxon>Eucalypteae</taxon>
        <taxon>Eucalyptus</taxon>
    </lineage>
</organism>
<dbReference type="InParanoid" id="A0A059BI73"/>
<dbReference type="EMBL" id="KK198759">
    <property type="protein sequence ID" value="KCW65370.1"/>
    <property type="molecule type" value="Genomic_DNA"/>
</dbReference>
<name>A0A059BI73_EUCGR</name>
<dbReference type="AlphaFoldDB" id="A0A059BI73"/>
<proteinExistence type="predicted"/>
<gene>
    <name evidence="2" type="ORF">EUGRSUZ_G02803</name>
</gene>
<evidence type="ECO:0000313" key="2">
    <source>
        <dbReference type="EMBL" id="KCW65370.1"/>
    </source>
</evidence>
<reference evidence="2" key="1">
    <citation type="submission" date="2013-07" db="EMBL/GenBank/DDBJ databases">
        <title>The genome of Eucalyptus grandis.</title>
        <authorList>
            <person name="Schmutz J."/>
            <person name="Hayes R."/>
            <person name="Myburg A."/>
            <person name="Tuskan G."/>
            <person name="Grattapaglia D."/>
            <person name="Rokhsar D.S."/>
        </authorList>
    </citation>
    <scope>NUCLEOTIDE SEQUENCE</scope>
    <source>
        <tissue evidence="2">Leaf extractions</tissue>
    </source>
</reference>
<dbReference type="Gramene" id="KCW65370">
    <property type="protein sequence ID" value="KCW65370"/>
    <property type="gene ID" value="EUGRSUZ_G02803"/>
</dbReference>
<accession>A0A059BI73</accession>